<dbReference type="NCBIfam" id="TIGR01460">
    <property type="entry name" value="HAD-SF-IIA"/>
    <property type="match status" value="1"/>
</dbReference>
<organism evidence="2 3">
    <name type="scientific">Tegillarca granosa</name>
    <name type="common">Malaysian cockle</name>
    <name type="synonym">Anadara granosa</name>
    <dbReference type="NCBI Taxonomy" id="220873"/>
    <lineage>
        <taxon>Eukaryota</taxon>
        <taxon>Metazoa</taxon>
        <taxon>Spiralia</taxon>
        <taxon>Lophotrochozoa</taxon>
        <taxon>Mollusca</taxon>
        <taxon>Bivalvia</taxon>
        <taxon>Autobranchia</taxon>
        <taxon>Pteriomorphia</taxon>
        <taxon>Arcoida</taxon>
        <taxon>Arcoidea</taxon>
        <taxon>Arcidae</taxon>
        <taxon>Tegillarca</taxon>
    </lineage>
</organism>
<keyword evidence="3" id="KW-1185">Reference proteome</keyword>
<dbReference type="Pfam" id="PF13344">
    <property type="entry name" value="Hydrolase_6"/>
    <property type="match status" value="1"/>
</dbReference>
<dbReference type="PANTHER" id="PTHR14269:SF4">
    <property type="entry name" value="CAT EYE SYNDROME CRITICAL REGION PROTEIN 5"/>
    <property type="match status" value="1"/>
</dbReference>
<evidence type="ECO:0000313" key="2">
    <source>
        <dbReference type="EMBL" id="KAJ8301675.1"/>
    </source>
</evidence>
<dbReference type="InterPro" id="IPR050324">
    <property type="entry name" value="CDP-alcohol_PTase-I"/>
</dbReference>
<accession>A0ABQ9EDW9</accession>
<feature type="region of interest" description="Disordered" evidence="1">
    <location>
        <begin position="15"/>
        <end position="38"/>
    </location>
</feature>
<evidence type="ECO:0008006" key="4">
    <source>
        <dbReference type="Google" id="ProtNLM"/>
    </source>
</evidence>
<evidence type="ECO:0000313" key="3">
    <source>
        <dbReference type="Proteomes" id="UP001217089"/>
    </source>
</evidence>
<sequence>MYNKMKHLAKLLEEEEEYYTDSSESHSTSDDSAFDDGSSTNDQPDFGILFDIDGVLARGADPLDPAVQALQMLKDSSGIGFTNVCTIEDIQKAYPYLDMVDHDNRKKVAVGSYQDDPNFPRVEAILLIGEPKKWESNLQLLIDLLVTKGKPDKAPPSLTTYEQLPIIACNMDLVFMHKACMPRFGHGAFLVCLEALYKKITGRDLEYTALIGKPCEITYRYAEHTIATVAKKIGIDEPIRKLYFIGDNPQVDIVGANLYDRYLHQSWSNRLNGNGSGVLLPKSRFIPSEDILYEQTVTKMESLLVGTGVYKPETETTTKTGNDTYHGHRDLDNEPSLAKPSKYVPDVLYGIRHIFEREQYSINQTVKKAGKFGFLFDIDGVIVRGKKLLPSAKEAFEMLTDENGNFKVPLLFVTNAGNTLRQRKAEQLSEWLGVEIDAEQVVMSHSPLKMFRQFHDKHVLVSGQGPIEEIAKGLGFTNITTVDKIRHVFTNLDMVDHKRRKAAPCAFENYFPRIEVVILFGEPVRWETNLQLVIDVLLTNGKPSRAPKEIPYPHLPVLACNMDLLWMAEACMPRFGHGCFLQCLENLYQKITGRELKYTALIGKPSEITYHHADYLLCQQAKNLGLGGLDTIYCIGDNPETDIYGANLYDRYLQKRARTKNSTLKQKYVQRSGDIGSQIEDDTDSDDDELANPSQDNELDGNYATSCRSILVCTGVYCSSRDYVTYDSSRPSNHNHRDFVLDPDLKQPKHVTQNVYDAVKFVFAKEGLL</sequence>
<dbReference type="Gene3D" id="3.40.50.1000">
    <property type="entry name" value="HAD superfamily/HAD-like"/>
    <property type="match status" value="3"/>
</dbReference>
<gene>
    <name evidence="2" type="ORF">KUTeg_020662</name>
</gene>
<dbReference type="EMBL" id="JARBDR010000918">
    <property type="protein sequence ID" value="KAJ8301675.1"/>
    <property type="molecule type" value="Genomic_DNA"/>
</dbReference>
<feature type="region of interest" description="Disordered" evidence="1">
    <location>
        <begin position="314"/>
        <end position="336"/>
    </location>
</feature>
<dbReference type="Proteomes" id="UP001217089">
    <property type="component" value="Unassembled WGS sequence"/>
</dbReference>
<feature type="compositionally biased region" description="Acidic residues" evidence="1">
    <location>
        <begin position="679"/>
        <end position="690"/>
    </location>
</feature>
<dbReference type="SUPFAM" id="SSF56784">
    <property type="entry name" value="HAD-like"/>
    <property type="match status" value="2"/>
</dbReference>
<evidence type="ECO:0000256" key="1">
    <source>
        <dbReference type="SAM" id="MobiDB-lite"/>
    </source>
</evidence>
<dbReference type="InterPro" id="IPR006353">
    <property type="entry name" value="HAD-SF_hydro_IIA_CECR5"/>
</dbReference>
<dbReference type="InterPro" id="IPR006357">
    <property type="entry name" value="HAD-SF_hydro_IIA"/>
</dbReference>
<comment type="caution">
    <text evidence="2">The sequence shown here is derived from an EMBL/GenBank/DDBJ whole genome shotgun (WGS) entry which is preliminary data.</text>
</comment>
<name>A0ABQ9EDW9_TEGGR</name>
<reference evidence="2 3" key="1">
    <citation type="submission" date="2022-12" db="EMBL/GenBank/DDBJ databases">
        <title>Chromosome-level genome of Tegillarca granosa.</title>
        <authorList>
            <person name="Kim J."/>
        </authorList>
    </citation>
    <scope>NUCLEOTIDE SEQUENCE [LARGE SCALE GENOMIC DNA]</scope>
    <source>
        <strain evidence="2">Teg-2019</strain>
        <tissue evidence="2">Adductor muscle</tissue>
    </source>
</reference>
<protein>
    <recommendedName>
        <fullName evidence="4">Cat eye syndrome critical region protein 5</fullName>
    </recommendedName>
</protein>
<dbReference type="NCBIfam" id="TIGR01456">
    <property type="entry name" value="CECR5"/>
    <property type="match status" value="2"/>
</dbReference>
<dbReference type="InterPro" id="IPR023214">
    <property type="entry name" value="HAD_sf"/>
</dbReference>
<dbReference type="InterPro" id="IPR036412">
    <property type="entry name" value="HAD-like_sf"/>
</dbReference>
<feature type="region of interest" description="Disordered" evidence="1">
    <location>
        <begin position="675"/>
        <end position="698"/>
    </location>
</feature>
<proteinExistence type="predicted"/>
<dbReference type="PANTHER" id="PTHR14269">
    <property type="entry name" value="CDP-DIACYLGLYCEROL--GLYCEROL-3-PHOSPHATE 3-PHOSPHATIDYLTRANSFERASE-RELATED"/>
    <property type="match status" value="1"/>
</dbReference>